<dbReference type="Pfam" id="PF13391">
    <property type="entry name" value="HNH_2"/>
    <property type="match status" value="1"/>
</dbReference>
<dbReference type="GeneID" id="20369844"/>
<reference evidence="3 4" key="1">
    <citation type="journal article" date="2012" name="PLoS Pathog.">
        <title>Comparative pathogenomics reveals horizontally acquired novel virulence genes in fungi infecting cereal hosts.</title>
        <authorList>
            <person name="Gardiner D.M."/>
            <person name="McDonald M.C."/>
            <person name="Covarelli L."/>
            <person name="Solomon P.S."/>
            <person name="Rusu A.G."/>
            <person name="Marshall M."/>
            <person name="Kazan K."/>
            <person name="Chakraborty S."/>
            <person name="McDonald B.A."/>
            <person name="Manners J.M."/>
        </authorList>
    </citation>
    <scope>NUCLEOTIDE SEQUENCE [LARGE SCALE GENOMIC DNA]</scope>
    <source>
        <strain evidence="3 4">CS3096</strain>
    </source>
</reference>
<sequence>MGLLQSPDPTTYYRDQAWDAKYSNLSTDALERKRNRIEEQLMKARKEFKREIYVNDNSDCRERSLKVSLLHVKLARVTSQIELRKYSPDTWYNGSEAFNLKLRHDSWTQWESITRKYESTVQNSTSRESFMRLFATSRVGLGRDTSLQSNMAAEMKRVYCPSHPEDLEGYRWDPILHGWLDSCFVRTAHLFPWSQGAFMDDIFGRGSSDDLFSPCNGLFLHYRIEAALENGYIAIVPDLELEPADPMFSFNDKDDRQDRVKKWETQNPKNYRVIVVDMDHPQVKKKISDEKDMGGFETIAELHNRKLVFLTDFRPRARYIWWTFLNTILHVSWRSNSKDQNIQHEEVRKTTRYWGTHGKYVKKNQLLGFVEEIGHDVASILTDENGTEETDGVEPEIEATQALVGAATVRSSKEVLEALAEDDPDYSDDSDEDGYILS</sequence>
<dbReference type="OrthoDB" id="5386595at2759"/>
<dbReference type="InterPro" id="IPR003615">
    <property type="entry name" value="HNH_nuc"/>
</dbReference>
<organism evidence="3 4">
    <name type="scientific">Fusarium pseudograminearum (strain CS3096)</name>
    <name type="common">Wheat and barley crown-rot fungus</name>
    <dbReference type="NCBI Taxonomy" id="1028729"/>
    <lineage>
        <taxon>Eukaryota</taxon>
        <taxon>Fungi</taxon>
        <taxon>Dikarya</taxon>
        <taxon>Ascomycota</taxon>
        <taxon>Pezizomycotina</taxon>
        <taxon>Sordariomycetes</taxon>
        <taxon>Hypocreomycetidae</taxon>
        <taxon>Hypocreales</taxon>
        <taxon>Nectriaceae</taxon>
        <taxon>Fusarium</taxon>
    </lineage>
</organism>
<accession>K3V686</accession>
<gene>
    <name evidence="3" type="ORF">FPSE_11227</name>
</gene>
<evidence type="ECO:0000313" key="4">
    <source>
        <dbReference type="Proteomes" id="UP000007978"/>
    </source>
</evidence>
<evidence type="ECO:0000259" key="2">
    <source>
        <dbReference type="Pfam" id="PF13391"/>
    </source>
</evidence>
<evidence type="ECO:0000256" key="1">
    <source>
        <dbReference type="SAM" id="MobiDB-lite"/>
    </source>
</evidence>
<name>K3V686_FUSPC</name>
<dbReference type="KEGG" id="fpu:FPSE_11227"/>
<dbReference type="RefSeq" id="XP_009262619.1">
    <property type="nucleotide sequence ID" value="XM_009264344.1"/>
</dbReference>
<protein>
    <recommendedName>
        <fullName evidence="2">HNH nuclease domain-containing protein</fullName>
    </recommendedName>
</protein>
<dbReference type="Proteomes" id="UP000007978">
    <property type="component" value="Chromosome 2"/>
</dbReference>
<keyword evidence="4" id="KW-1185">Reference proteome</keyword>
<dbReference type="AlphaFoldDB" id="K3V686"/>
<dbReference type="EMBL" id="AFNW01000414">
    <property type="protein sequence ID" value="EKJ68594.1"/>
    <property type="molecule type" value="Genomic_DNA"/>
</dbReference>
<evidence type="ECO:0000313" key="3">
    <source>
        <dbReference type="EMBL" id="EKJ68594.1"/>
    </source>
</evidence>
<feature type="compositionally biased region" description="Acidic residues" evidence="1">
    <location>
        <begin position="419"/>
        <end position="438"/>
    </location>
</feature>
<dbReference type="HOGENOM" id="CLU_051391_1_0_1"/>
<dbReference type="eggNOG" id="ENOG502SR67">
    <property type="taxonomic scope" value="Eukaryota"/>
</dbReference>
<proteinExistence type="predicted"/>
<feature type="region of interest" description="Disordered" evidence="1">
    <location>
        <begin position="418"/>
        <end position="438"/>
    </location>
</feature>
<comment type="caution">
    <text evidence="3">The sequence shown here is derived from an EMBL/GenBank/DDBJ whole genome shotgun (WGS) entry which is preliminary data.</text>
</comment>
<feature type="domain" description="HNH nuclease" evidence="2">
    <location>
        <begin position="184"/>
        <end position="236"/>
    </location>
</feature>